<organism evidence="1">
    <name type="scientific">Tanacetum cinerariifolium</name>
    <name type="common">Dalmatian daisy</name>
    <name type="synonym">Chrysanthemum cinerariifolium</name>
    <dbReference type="NCBI Taxonomy" id="118510"/>
    <lineage>
        <taxon>Eukaryota</taxon>
        <taxon>Viridiplantae</taxon>
        <taxon>Streptophyta</taxon>
        <taxon>Embryophyta</taxon>
        <taxon>Tracheophyta</taxon>
        <taxon>Spermatophyta</taxon>
        <taxon>Magnoliopsida</taxon>
        <taxon>eudicotyledons</taxon>
        <taxon>Gunneridae</taxon>
        <taxon>Pentapetalae</taxon>
        <taxon>asterids</taxon>
        <taxon>campanulids</taxon>
        <taxon>Asterales</taxon>
        <taxon>Asteraceae</taxon>
        <taxon>Asteroideae</taxon>
        <taxon>Anthemideae</taxon>
        <taxon>Anthemidinae</taxon>
        <taxon>Tanacetum</taxon>
    </lineage>
</organism>
<gene>
    <name evidence="1" type="ORF">Tci_854694</name>
</gene>
<reference evidence="1" key="1">
    <citation type="journal article" date="2019" name="Sci. Rep.">
        <title>Draft genome of Tanacetum cinerariifolium, the natural source of mosquito coil.</title>
        <authorList>
            <person name="Yamashiro T."/>
            <person name="Shiraishi A."/>
            <person name="Satake H."/>
            <person name="Nakayama K."/>
        </authorList>
    </citation>
    <scope>NUCLEOTIDE SEQUENCE</scope>
</reference>
<dbReference type="AlphaFoldDB" id="A0A699RIT1"/>
<dbReference type="EMBL" id="BKCJ011085958">
    <property type="protein sequence ID" value="GFC82724.1"/>
    <property type="molecule type" value="Genomic_DNA"/>
</dbReference>
<accession>A0A699RIT1</accession>
<proteinExistence type="predicted"/>
<evidence type="ECO:0000313" key="1">
    <source>
        <dbReference type="EMBL" id="GFC82724.1"/>
    </source>
</evidence>
<sequence>EHTAWKTDYCIMKEGTSILRGRKSVPGMNSSEREMERGYYSAFT</sequence>
<name>A0A699RIT1_TANCI</name>
<comment type="caution">
    <text evidence="1">The sequence shown here is derived from an EMBL/GenBank/DDBJ whole genome shotgun (WGS) entry which is preliminary data.</text>
</comment>
<feature type="non-terminal residue" evidence="1">
    <location>
        <position position="1"/>
    </location>
</feature>
<protein>
    <submittedName>
        <fullName evidence="1">Uncharacterized protein</fullName>
    </submittedName>
</protein>